<feature type="transmembrane region" description="Helical" evidence="1">
    <location>
        <begin position="33"/>
        <end position="52"/>
    </location>
</feature>
<gene>
    <name evidence="2" type="ORF">RJN63_14615</name>
</gene>
<protein>
    <submittedName>
        <fullName evidence="2">Uncharacterized protein</fullName>
    </submittedName>
</protein>
<keyword evidence="1" id="KW-0472">Membrane</keyword>
<reference evidence="2" key="1">
    <citation type="submission" date="2023-02" db="EMBL/GenBank/DDBJ databases">
        <title>Description of Herbaspirillum huttiense subsp. nephrolepsisexaltata and Herbaspirillum huttiense subsp. lycopersicon.</title>
        <authorList>
            <person name="Poudel M."/>
            <person name="Sharma A."/>
            <person name="Goss E."/>
            <person name="Tapia J.H."/>
            <person name="Harmon C.M."/>
            <person name="Jones J.B."/>
        </authorList>
    </citation>
    <scope>NUCLEOTIDE SEQUENCE</scope>
    <source>
        <strain evidence="2">NC40101</strain>
    </source>
</reference>
<sequence>MTVPFRPAGEQGENRIVDHLPEPDKENIMGKYFLAWLCGVPAFLLVLIYFFVH</sequence>
<comment type="caution">
    <text evidence="2">The sequence shown here is derived from an EMBL/GenBank/DDBJ whole genome shotgun (WGS) entry which is preliminary data.</text>
</comment>
<proteinExistence type="predicted"/>
<dbReference type="RefSeq" id="WP_158601235.1">
    <property type="nucleotide sequence ID" value="NZ_JAVLSM010000003.1"/>
</dbReference>
<accession>A0AAE4K6J0</accession>
<keyword evidence="1" id="KW-0812">Transmembrane</keyword>
<keyword evidence="1" id="KW-1133">Transmembrane helix</keyword>
<evidence type="ECO:0000313" key="2">
    <source>
        <dbReference type="EMBL" id="MDT0338075.1"/>
    </source>
</evidence>
<dbReference type="GeneID" id="90167389"/>
<name>A0AAE4K6J0_9BURK</name>
<evidence type="ECO:0000256" key="1">
    <source>
        <dbReference type="SAM" id="Phobius"/>
    </source>
</evidence>
<dbReference type="AlphaFoldDB" id="A0AAE4K6J0"/>
<dbReference type="EMBL" id="JAVRAA010000006">
    <property type="protein sequence ID" value="MDT0338075.1"/>
    <property type="molecule type" value="Genomic_DNA"/>
</dbReference>
<organism evidence="2">
    <name type="scientific">Herbaspirillum huttiense subsp. nephrolepidis</name>
    <dbReference type="NCBI Taxonomy" id="3075126"/>
    <lineage>
        <taxon>Bacteria</taxon>
        <taxon>Pseudomonadati</taxon>
        <taxon>Pseudomonadota</taxon>
        <taxon>Betaproteobacteria</taxon>
        <taxon>Burkholderiales</taxon>
        <taxon>Oxalobacteraceae</taxon>
        <taxon>Herbaspirillum</taxon>
    </lineage>
</organism>